<accession>A0A0P7ZQM9</accession>
<evidence type="ECO:0000313" key="1">
    <source>
        <dbReference type="EMBL" id="KPQ35476.1"/>
    </source>
</evidence>
<comment type="caution">
    <text evidence="1">The sequence shown here is derived from an EMBL/GenBank/DDBJ whole genome shotgun (WGS) entry which is preliminary data.</text>
</comment>
<dbReference type="AlphaFoldDB" id="A0A0P7ZQM9"/>
<reference evidence="1 2" key="1">
    <citation type="submission" date="2015-09" db="EMBL/GenBank/DDBJ databases">
        <title>Identification and resolution of microdiversity through metagenomic sequencing of parallel consortia.</title>
        <authorList>
            <person name="Nelson W.C."/>
            <person name="Romine M.F."/>
            <person name="Lindemann S.R."/>
        </authorList>
    </citation>
    <scope>NUCLEOTIDE SEQUENCE [LARGE SCALE GENOMIC DNA]</scope>
    <source>
        <strain evidence="1">Ana</strain>
    </source>
</reference>
<keyword evidence="1" id="KW-0261">Viral envelope protein</keyword>
<organism evidence="1 2">
    <name type="scientific">Phormidesmis priestleyi Ana</name>
    <dbReference type="NCBI Taxonomy" id="1666911"/>
    <lineage>
        <taxon>Bacteria</taxon>
        <taxon>Bacillati</taxon>
        <taxon>Cyanobacteriota</taxon>
        <taxon>Cyanophyceae</taxon>
        <taxon>Leptolyngbyales</taxon>
        <taxon>Leptolyngbyaceae</taxon>
        <taxon>Phormidesmis</taxon>
    </lineage>
</organism>
<proteinExistence type="predicted"/>
<protein>
    <submittedName>
        <fullName evidence="1">Baculovirus polyhedron envelope protein, PEP, C terminus</fullName>
    </submittedName>
</protein>
<name>A0A0P7ZQM9_9CYAN</name>
<dbReference type="STRING" id="1666911.HLUCCA11_10965"/>
<dbReference type="Proteomes" id="UP000050465">
    <property type="component" value="Unassembled WGS sequence"/>
</dbReference>
<sequence>MAASTTDTQRFRSATDFPQQIQTLEREQANALYAEMRECLIFTNRSRAQLVRRNTEHKDKTLQLRDKIGNLQGLINQLQTQKQTQLAEREAIITQLAGEMQEMDAQLNTLSQAFDAVGDVESEAQSQWGRLLFPKRILSLLKAVKALMQWYKKDETPEITGGAIEIEVIDEEHRRDYPHQYTDQASINRDLLDR</sequence>
<keyword evidence="1" id="KW-0946">Virion</keyword>
<evidence type="ECO:0000313" key="2">
    <source>
        <dbReference type="Proteomes" id="UP000050465"/>
    </source>
</evidence>
<dbReference type="EMBL" id="LJZR01000012">
    <property type="protein sequence ID" value="KPQ35476.1"/>
    <property type="molecule type" value="Genomic_DNA"/>
</dbReference>
<gene>
    <name evidence="1" type="ORF">HLUCCA11_10965</name>
</gene>